<proteinExistence type="predicted"/>
<dbReference type="InterPro" id="IPR003675">
    <property type="entry name" value="Rce1/LyrA-like_dom"/>
</dbReference>
<evidence type="ECO:0000313" key="3">
    <source>
        <dbReference type="EMBL" id="RED86536.1"/>
    </source>
</evidence>
<dbReference type="GO" id="GO:0080120">
    <property type="term" value="P:CAAX-box protein maturation"/>
    <property type="evidence" value="ECO:0007669"/>
    <property type="project" value="UniProtKB-ARBA"/>
</dbReference>
<feature type="transmembrane region" description="Helical" evidence="1">
    <location>
        <begin position="162"/>
        <end position="179"/>
    </location>
</feature>
<accession>A0A3D9KKZ6</accession>
<dbReference type="OrthoDB" id="9782250at2"/>
<feature type="transmembrane region" description="Helical" evidence="1">
    <location>
        <begin position="238"/>
        <end position="257"/>
    </location>
</feature>
<keyword evidence="1" id="KW-0472">Membrane</keyword>
<dbReference type="EMBL" id="QRDZ01000003">
    <property type="protein sequence ID" value="RED86536.1"/>
    <property type="molecule type" value="Genomic_DNA"/>
</dbReference>
<dbReference type="Pfam" id="PF02517">
    <property type="entry name" value="Rce1-like"/>
    <property type="match status" value="1"/>
</dbReference>
<reference evidence="3 4" key="1">
    <citation type="submission" date="2018-07" db="EMBL/GenBank/DDBJ databases">
        <title>Genomic Encyclopedia of Type Strains, Phase III (KMG-III): the genomes of soil and plant-associated and newly described type strains.</title>
        <authorList>
            <person name="Whitman W."/>
        </authorList>
    </citation>
    <scope>NUCLEOTIDE SEQUENCE [LARGE SCALE GENOMIC DNA]</scope>
    <source>
        <strain evidence="3 4">CECT 7287</strain>
    </source>
</reference>
<protein>
    <submittedName>
        <fullName evidence="3">CAAX prenyl protease-like protein</fullName>
    </submittedName>
</protein>
<dbReference type="RefSeq" id="WP_116059647.1">
    <property type="nucleotide sequence ID" value="NZ_QRDZ01000003.1"/>
</dbReference>
<keyword evidence="4" id="KW-1185">Reference proteome</keyword>
<keyword evidence="1" id="KW-1133">Transmembrane helix</keyword>
<evidence type="ECO:0000313" key="4">
    <source>
        <dbReference type="Proteomes" id="UP000256977"/>
    </source>
</evidence>
<dbReference type="GO" id="GO:0006508">
    <property type="term" value="P:proteolysis"/>
    <property type="evidence" value="ECO:0007669"/>
    <property type="project" value="UniProtKB-KW"/>
</dbReference>
<feature type="transmembrane region" description="Helical" evidence="1">
    <location>
        <begin position="185"/>
        <end position="203"/>
    </location>
</feature>
<dbReference type="GO" id="GO:0004175">
    <property type="term" value="F:endopeptidase activity"/>
    <property type="evidence" value="ECO:0007669"/>
    <property type="project" value="UniProtKB-ARBA"/>
</dbReference>
<keyword evidence="3" id="KW-0645">Protease</keyword>
<feature type="transmembrane region" description="Helical" evidence="1">
    <location>
        <begin position="132"/>
        <end position="150"/>
    </location>
</feature>
<feature type="domain" description="CAAX prenyl protease 2/Lysostaphin resistance protein A-like" evidence="2">
    <location>
        <begin position="131"/>
        <end position="214"/>
    </location>
</feature>
<feature type="transmembrane region" description="Helical" evidence="1">
    <location>
        <begin position="46"/>
        <end position="67"/>
    </location>
</feature>
<comment type="caution">
    <text evidence="3">The sequence shown here is derived from an EMBL/GenBank/DDBJ whole genome shotgun (WGS) entry which is preliminary data.</text>
</comment>
<keyword evidence="3" id="KW-0378">Hydrolase</keyword>
<name>A0A3D9KKZ6_9BACL</name>
<dbReference type="AlphaFoldDB" id="A0A3D9KKZ6"/>
<gene>
    <name evidence="3" type="ORF">DFP98_103391</name>
</gene>
<keyword evidence="1" id="KW-0812">Transmembrane</keyword>
<feature type="transmembrane region" description="Helical" evidence="1">
    <location>
        <begin position="88"/>
        <end position="112"/>
    </location>
</feature>
<evidence type="ECO:0000259" key="2">
    <source>
        <dbReference type="Pfam" id="PF02517"/>
    </source>
</evidence>
<sequence>MKKYLATTANVILYFVVFYFTMFVFGRLLAIEAYGKLIEANPPLHLVFIFGVTMLLYWLLFKLNLVVSNTERQSFVQVVKFVKLPSRLVVFSFLIGLAGALASLGLLEIVSLKEVFPDLEANVDSMMGSGNFLLIIAALGILFPALEEVIFRGLLFNELKKVMPLWIAVVLQMIGYVAVQPSAGFMLISVVTGTVYCLIYIIARSLWAPIIVQITAMSLFFIGYKLDVGKGWMNSDPAAIAITLVGVVGMIALTIWLNRRNRDARPATTF</sequence>
<feature type="transmembrane region" description="Helical" evidence="1">
    <location>
        <begin position="210"/>
        <end position="226"/>
    </location>
</feature>
<dbReference type="Proteomes" id="UP000256977">
    <property type="component" value="Unassembled WGS sequence"/>
</dbReference>
<organism evidence="3 4">
    <name type="scientific">Cohnella phaseoli</name>
    <dbReference type="NCBI Taxonomy" id="456490"/>
    <lineage>
        <taxon>Bacteria</taxon>
        <taxon>Bacillati</taxon>
        <taxon>Bacillota</taxon>
        <taxon>Bacilli</taxon>
        <taxon>Bacillales</taxon>
        <taxon>Paenibacillaceae</taxon>
        <taxon>Cohnella</taxon>
    </lineage>
</organism>
<evidence type="ECO:0000256" key="1">
    <source>
        <dbReference type="SAM" id="Phobius"/>
    </source>
</evidence>
<feature type="transmembrane region" description="Helical" evidence="1">
    <location>
        <begin position="12"/>
        <end position="34"/>
    </location>
</feature>